<dbReference type="InterPro" id="IPR039418">
    <property type="entry name" value="LexA-like"/>
</dbReference>
<dbReference type="PANTHER" id="PTHR33516:SF2">
    <property type="entry name" value="LEXA REPRESSOR-RELATED"/>
    <property type="match status" value="1"/>
</dbReference>
<dbReference type="InterPro" id="IPR050077">
    <property type="entry name" value="LexA_repressor"/>
</dbReference>
<dbReference type="AlphaFoldDB" id="A0A1M6RF36"/>
<dbReference type="SUPFAM" id="SSF46785">
    <property type="entry name" value="Winged helix' DNA-binding domain"/>
    <property type="match status" value="1"/>
</dbReference>
<evidence type="ECO:0000313" key="3">
    <source>
        <dbReference type="EMBL" id="SHK31006.1"/>
    </source>
</evidence>
<dbReference type="GO" id="GO:0004252">
    <property type="term" value="F:serine-type endopeptidase activity"/>
    <property type="evidence" value="ECO:0007669"/>
    <property type="project" value="InterPro"/>
</dbReference>
<feature type="domain" description="Peptidase S24/S26A/S26B/S26C" evidence="1">
    <location>
        <begin position="119"/>
        <end position="207"/>
    </location>
</feature>
<dbReference type="STRING" id="633813.SAMN04488087_0819"/>
<dbReference type="Gene3D" id="1.10.10.10">
    <property type="entry name" value="Winged helix-like DNA-binding domain superfamily/Winged helix DNA-binding domain"/>
    <property type="match status" value="1"/>
</dbReference>
<name>A0A1M6RF36_9BACT</name>
<organism evidence="3 4">
    <name type="scientific">Rhodothermus profundi</name>
    <dbReference type="NCBI Taxonomy" id="633813"/>
    <lineage>
        <taxon>Bacteria</taxon>
        <taxon>Pseudomonadati</taxon>
        <taxon>Rhodothermota</taxon>
        <taxon>Rhodothermia</taxon>
        <taxon>Rhodothermales</taxon>
        <taxon>Rhodothermaceae</taxon>
        <taxon>Rhodothermus</taxon>
    </lineage>
</organism>
<dbReference type="Pfam" id="PF00717">
    <property type="entry name" value="Peptidase_S24"/>
    <property type="match status" value="1"/>
</dbReference>
<proteinExistence type="predicted"/>
<dbReference type="PANTHER" id="PTHR33516">
    <property type="entry name" value="LEXA REPRESSOR"/>
    <property type="match status" value="1"/>
</dbReference>
<evidence type="ECO:0000313" key="4">
    <source>
        <dbReference type="Proteomes" id="UP000185812"/>
    </source>
</evidence>
<evidence type="ECO:0000259" key="2">
    <source>
        <dbReference type="Pfam" id="PF01726"/>
    </source>
</evidence>
<dbReference type="InterPro" id="IPR036390">
    <property type="entry name" value="WH_DNA-bd_sf"/>
</dbReference>
<sequence length="215" mass="24084">MKGRLTARQNEAYEFIRAYQRRHHKPPTLQEIGEALGIRSTNGVFKLLQALEKKGYLRRDPGAARGLHLLDTEDPFALTDEAPTLPVISRTASHEPERLRARPAGFLSVDPFFLPRGLDPDACLIGRAGDDGMSGDGIFKGDLLLIEEVPRDALSNRELVACLVGELLLARRFVFANNRIHLLPANRTYLEAVFPPDDPGCYIIGRIRAVFRRLF</sequence>
<dbReference type="SUPFAM" id="SSF51306">
    <property type="entry name" value="LexA/Signal peptidase"/>
    <property type="match status" value="1"/>
</dbReference>
<evidence type="ECO:0000259" key="1">
    <source>
        <dbReference type="Pfam" id="PF00717"/>
    </source>
</evidence>
<dbReference type="EMBL" id="FRAU01000002">
    <property type="protein sequence ID" value="SHK31006.1"/>
    <property type="molecule type" value="Genomic_DNA"/>
</dbReference>
<dbReference type="InterPro" id="IPR006199">
    <property type="entry name" value="LexA_DNA-bd_dom"/>
</dbReference>
<feature type="domain" description="LexA repressor DNA-binding" evidence="2">
    <location>
        <begin position="4"/>
        <end position="66"/>
    </location>
</feature>
<protein>
    <submittedName>
        <fullName evidence="3">Repressor LexA</fullName>
    </submittedName>
</protein>
<dbReference type="Gene3D" id="2.10.109.10">
    <property type="entry name" value="Umud Fragment, subunit A"/>
    <property type="match status" value="1"/>
</dbReference>
<dbReference type="GO" id="GO:0006508">
    <property type="term" value="P:proteolysis"/>
    <property type="evidence" value="ECO:0007669"/>
    <property type="project" value="InterPro"/>
</dbReference>
<accession>A0A1M6RF36</accession>
<keyword evidence="4" id="KW-1185">Reference proteome</keyword>
<dbReference type="InterPro" id="IPR036286">
    <property type="entry name" value="LexA/Signal_pep-like_sf"/>
</dbReference>
<dbReference type="InterPro" id="IPR036388">
    <property type="entry name" value="WH-like_DNA-bd_sf"/>
</dbReference>
<dbReference type="OrthoDB" id="9802364at2"/>
<dbReference type="RefSeq" id="WP_072714691.1">
    <property type="nucleotide sequence ID" value="NZ_FRAU01000002.1"/>
</dbReference>
<dbReference type="Pfam" id="PF01726">
    <property type="entry name" value="LexA_DNA_bind"/>
    <property type="match status" value="1"/>
</dbReference>
<gene>
    <name evidence="3" type="ORF">SAMN04488087_0819</name>
</gene>
<dbReference type="CDD" id="cd06529">
    <property type="entry name" value="S24_LexA-like"/>
    <property type="match status" value="1"/>
</dbReference>
<dbReference type="Proteomes" id="UP000185812">
    <property type="component" value="Unassembled WGS sequence"/>
</dbReference>
<reference evidence="4" key="1">
    <citation type="submission" date="2016-11" db="EMBL/GenBank/DDBJ databases">
        <authorList>
            <person name="Varghese N."/>
            <person name="Submissions S."/>
        </authorList>
    </citation>
    <scope>NUCLEOTIDE SEQUENCE [LARGE SCALE GENOMIC DNA]</scope>
    <source>
        <strain evidence="4">DSM 22212</strain>
    </source>
</reference>
<dbReference type="InterPro" id="IPR015927">
    <property type="entry name" value="Peptidase_S24_S26A/B/C"/>
</dbReference>